<dbReference type="PANTHER" id="PTHR32114">
    <property type="entry name" value="ABC TRANSPORTER ABCH.3"/>
    <property type="match status" value="1"/>
</dbReference>
<comment type="subunit">
    <text evidence="2">Heterodimer of SbcC and SbcD.</text>
</comment>
<dbReference type="Gene3D" id="3.40.50.300">
    <property type="entry name" value="P-loop containing nucleotide triphosphate hydrolases"/>
    <property type="match status" value="2"/>
</dbReference>
<reference evidence="6" key="1">
    <citation type="submission" date="2020-12" db="EMBL/GenBank/DDBJ databases">
        <title>Antrihabitans popcorni sp. nov. and Antrihabitans auranticaus sp. nov., isolated from a larva cave.</title>
        <authorList>
            <person name="Lee S.D."/>
            <person name="Kim I.S."/>
        </authorList>
    </citation>
    <scope>NUCLEOTIDE SEQUENCE</scope>
    <source>
        <strain evidence="6">YC3-6</strain>
    </source>
</reference>
<feature type="coiled-coil region" evidence="4">
    <location>
        <begin position="606"/>
        <end position="647"/>
    </location>
</feature>
<dbReference type="EMBL" id="JAEMNV010000013">
    <property type="protein sequence ID" value="MBJ8342692.1"/>
    <property type="molecule type" value="Genomic_DNA"/>
</dbReference>
<evidence type="ECO:0000256" key="4">
    <source>
        <dbReference type="SAM" id="Coils"/>
    </source>
</evidence>
<dbReference type="AlphaFoldDB" id="A0A934U6Q1"/>
<dbReference type="SUPFAM" id="SSF52540">
    <property type="entry name" value="P-loop containing nucleoside triphosphate hydrolases"/>
    <property type="match status" value="1"/>
</dbReference>
<evidence type="ECO:0000256" key="2">
    <source>
        <dbReference type="ARBA" id="ARBA00011322"/>
    </source>
</evidence>
<evidence type="ECO:0000259" key="5">
    <source>
        <dbReference type="Pfam" id="PF13476"/>
    </source>
</evidence>
<name>A0A934U6Q1_9NOCA</name>
<feature type="domain" description="Rad50/SbcC-type AAA" evidence="5">
    <location>
        <begin position="5"/>
        <end position="180"/>
    </location>
</feature>
<dbReference type="Pfam" id="PF13558">
    <property type="entry name" value="SbcC_Walker_B"/>
    <property type="match status" value="1"/>
</dbReference>
<organism evidence="6 7">
    <name type="scientific">Antrihabitans stalagmiti</name>
    <dbReference type="NCBI Taxonomy" id="2799499"/>
    <lineage>
        <taxon>Bacteria</taxon>
        <taxon>Bacillati</taxon>
        <taxon>Actinomycetota</taxon>
        <taxon>Actinomycetes</taxon>
        <taxon>Mycobacteriales</taxon>
        <taxon>Nocardiaceae</taxon>
        <taxon>Antrihabitans</taxon>
    </lineage>
</organism>
<sequence length="992" mass="106680">MRLHKLEVTAFGPFADTATVDFDALGTDGLFLLHGNTGAGKTTVLDAIAFALYGTVPGARSECKRLHSDHAPAGVVPQVVLEATIGGRRLRLVRSPQHERPKLRSTGVRVENAKATLTWLDGGRNLTRIPEIGDEINKLLGMSADQFFQVVLLPQGEFARFLCAENDERQRLLERLFDTERFGRAEDWLANRRRSSADRLADRLQAVDRLLAQICTAAGVAEPEPDALEWAQQLLADARTAKAASEQHLRSCEGVSTDAAQRLADARRTADLQRRMATAAAQLEAYESSAADRQHVTDELAWARRAESVAASLTATTTAKEYAAKTYSVFEHASAELADLPEGAELAGAVGWPAGPADSAVIDAAVRRWTEEISRLDDIVADSRECLRLQTARDALVAERDDLSAKAAAHNAERELLPDLLRSLEDDLLRAVETAATLPARIKRRDDAGDANAAAVEYRRQTATLTGARERVNALRTRQLEAKEHVLALRERRLAGMAAELAGALVDGQPCQVCGSAEHPSRAEPVDDSVSEADERLAAAAEAAAVTERDAAVAVLASVERGIDALVGRGGDRATTELAEELAAADAAVAHATAAQRHSIQLEQKLIHERKRADDLDRVIRDAERRLSALAERIETTNERIATLRDRAGTAMGADGTAEEALSKLDLLVHRALRWRDVRTEASGAAAAAEQATDRVERLAADNGFESAAAAGAARRSNERQRAIEQVLADAADLRAHAKAVLGDPDIIAVRDLPPADLEALSEANRRAAADLHAALVAHTEAAQRSKQLEELTAHLWSALDRLAPMQDDHDELERVAELVAGRGQNSRRMSLRSYVLAARLEEVAIAASAQLRRMSGGRYEFVHTDARGSRGKRGGLGLDISDDYTGSVRPAKTLSGGESFTAALALALGLADVVAAESGGLILDTLFIDEGFGGLDDEALDSVMGVLDELRAGGRVVGVVSHVDEMRQRIPNRLHVIRGRAGSRLEAQVAG</sequence>
<proteinExistence type="inferred from homology"/>
<dbReference type="Pfam" id="PF13476">
    <property type="entry name" value="AAA_23"/>
    <property type="match status" value="1"/>
</dbReference>
<gene>
    <name evidence="6" type="ORF">JGU71_27760</name>
</gene>
<evidence type="ECO:0000256" key="3">
    <source>
        <dbReference type="ARBA" id="ARBA00013368"/>
    </source>
</evidence>
<dbReference type="InterPro" id="IPR038729">
    <property type="entry name" value="Rad50/SbcC_AAA"/>
</dbReference>
<dbReference type="PANTHER" id="PTHR32114:SF2">
    <property type="entry name" value="ABC TRANSPORTER ABCH.3"/>
    <property type="match status" value="1"/>
</dbReference>
<evidence type="ECO:0000313" key="7">
    <source>
        <dbReference type="Proteomes" id="UP000655868"/>
    </source>
</evidence>
<dbReference type="GO" id="GO:0006302">
    <property type="term" value="P:double-strand break repair"/>
    <property type="evidence" value="ECO:0007669"/>
    <property type="project" value="InterPro"/>
</dbReference>
<dbReference type="InterPro" id="IPR027417">
    <property type="entry name" value="P-loop_NTPase"/>
</dbReference>
<dbReference type="Proteomes" id="UP000655868">
    <property type="component" value="Unassembled WGS sequence"/>
</dbReference>
<dbReference type="RefSeq" id="WP_199708390.1">
    <property type="nucleotide sequence ID" value="NZ_JAEMNV010000013.1"/>
</dbReference>
<accession>A0A934U6Q1</accession>
<dbReference type="GO" id="GO:0016887">
    <property type="term" value="F:ATP hydrolysis activity"/>
    <property type="evidence" value="ECO:0007669"/>
    <property type="project" value="InterPro"/>
</dbReference>
<keyword evidence="7" id="KW-1185">Reference proteome</keyword>
<comment type="similarity">
    <text evidence="1">Belongs to the SMC family. SbcC subfamily.</text>
</comment>
<protein>
    <recommendedName>
        <fullName evidence="3">Nuclease SbcCD subunit C</fullName>
    </recommendedName>
</protein>
<evidence type="ECO:0000313" key="6">
    <source>
        <dbReference type="EMBL" id="MBJ8342692.1"/>
    </source>
</evidence>
<evidence type="ECO:0000256" key="1">
    <source>
        <dbReference type="ARBA" id="ARBA00006930"/>
    </source>
</evidence>
<keyword evidence="4" id="KW-0175">Coiled coil</keyword>
<comment type="caution">
    <text evidence="6">The sequence shown here is derived from an EMBL/GenBank/DDBJ whole genome shotgun (WGS) entry which is preliminary data.</text>
</comment>